<name>A0A9D2B2I1_9FIRM</name>
<evidence type="ECO:0000313" key="3">
    <source>
        <dbReference type="Proteomes" id="UP000886817"/>
    </source>
</evidence>
<accession>A0A9D2B2I1</accession>
<dbReference type="Proteomes" id="UP000886817">
    <property type="component" value="Unassembled WGS sequence"/>
</dbReference>
<feature type="compositionally biased region" description="Acidic residues" evidence="1">
    <location>
        <begin position="93"/>
        <end position="102"/>
    </location>
</feature>
<feature type="region of interest" description="Disordered" evidence="1">
    <location>
        <begin position="71"/>
        <end position="130"/>
    </location>
</feature>
<protein>
    <submittedName>
        <fullName evidence="2">Stage II sporulation protein P</fullName>
    </submittedName>
</protein>
<reference evidence="2" key="1">
    <citation type="journal article" date="2021" name="PeerJ">
        <title>Extensive microbial diversity within the chicken gut microbiome revealed by metagenomics and culture.</title>
        <authorList>
            <person name="Gilroy R."/>
            <person name="Ravi A."/>
            <person name="Getino M."/>
            <person name="Pursley I."/>
            <person name="Horton D.L."/>
            <person name="Alikhan N.F."/>
            <person name="Baker D."/>
            <person name="Gharbi K."/>
            <person name="Hall N."/>
            <person name="Watson M."/>
            <person name="Adriaenssens E.M."/>
            <person name="Foster-Nyarko E."/>
            <person name="Jarju S."/>
            <person name="Secka A."/>
            <person name="Antonio M."/>
            <person name="Oren A."/>
            <person name="Chaudhuri R.R."/>
            <person name="La Ragione R."/>
            <person name="Hildebrand F."/>
            <person name="Pallen M.J."/>
        </authorList>
    </citation>
    <scope>NUCLEOTIDE SEQUENCE</scope>
    <source>
        <strain evidence="2">ChiSjej1B19-8411</strain>
    </source>
</reference>
<sequence length="388" mass="44162">MLGTLGLAVSGLFDLPQKRNVRPQDFWKLVPLYAYSQKEAARQVLLEDAWTCEKIIESNQAYLEEQVLDENREQAGEDEAVPESEQEQARDLEQEDGQEPEEKENSREQTEQETAALQQESTLTPHPTLDLSSEKLADFNYLMENFFILDPNTDTSAEQINAGAFLEEDMTMSQDHSEPQILIYHSHSQEDFVDTVPGDTETTIIGVGNYLTKLLEENYGYQVIHITDVFDVVEGELDRSKAYDYARARAEQVLEENPSIEVVIDLHRDGVDESRHLVTEINGKPTAQIMCFNGLSYTKTNGPVDYLPNPYIHENLAFSFQLEMQGKLYYPDLFRGIYLAGLRYNLHLRPKAILLEAGAQTNTVEEVKNAMEPFADILHRVLSPKAYS</sequence>
<dbReference type="Pfam" id="PF07454">
    <property type="entry name" value="SpoIIP"/>
    <property type="match status" value="1"/>
</dbReference>
<comment type="caution">
    <text evidence="2">The sequence shown here is derived from an EMBL/GenBank/DDBJ whole genome shotgun (WGS) entry which is preliminary data.</text>
</comment>
<reference evidence="2" key="2">
    <citation type="submission" date="2021-04" db="EMBL/GenBank/DDBJ databases">
        <authorList>
            <person name="Gilroy R."/>
        </authorList>
    </citation>
    <scope>NUCLEOTIDE SEQUENCE</scope>
    <source>
        <strain evidence="2">ChiSjej1B19-8411</strain>
    </source>
</reference>
<evidence type="ECO:0000313" key="2">
    <source>
        <dbReference type="EMBL" id="HIX59107.1"/>
    </source>
</evidence>
<evidence type="ECO:0000256" key="1">
    <source>
        <dbReference type="SAM" id="MobiDB-lite"/>
    </source>
</evidence>
<organism evidence="2 3">
    <name type="scientific">Candidatus Blautia gallistercoris</name>
    <dbReference type="NCBI Taxonomy" id="2838490"/>
    <lineage>
        <taxon>Bacteria</taxon>
        <taxon>Bacillati</taxon>
        <taxon>Bacillota</taxon>
        <taxon>Clostridia</taxon>
        <taxon>Lachnospirales</taxon>
        <taxon>Lachnospiraceae</taxon>
        <taxon>Blautia</taxon>
    </lineage>
</organism>
<feature type="compositionally biased region" description="Acidic residues" evidence="1">
    <location>
        <begin position="76"/>
        <end position="86"/>
    </location>
</feature>
<dbReference type="InterPro" id="IPR010897">
    <property type="entry name" value="Spore_II_P"/>
</dbReference>
<proteinExistence type="predicted"/>
<dbReference type="EMBL" id="DXEX01000117">
    <property type="protein sequence ID" value="HIX59107.1"/>
    <property type="molecule type" value="Genomic_DNA"/>
</dbReference>
<gene>
    <name evidence="2" type="ORF">IAA45_05250</name>
</gene>
<dbReference type="AlphaFoldDB" id="A0A9D2B2I1"/>